<feature type="transmembrane region" description="Helical" evidence="1">
    <location>
        <begin position="53"/>
        <end position="73"/>
    </location>
</feature>
<dbReference type="Proteomes" id="UP000259030">
    <property type="component" value="Plasmid pDFI3"/>
</dbReference>
<dbReference type="RefSeq" id="WP_027462823.1">
    <property type="nucleotide sequence ID" value="NZ_CP021084.1"/>
</dbReference>
<keyword evidence="3" id="KW-1185">Reference proteome</keyword>
<evidence type="ECO:0000256" key="1">
    <source>
        <dbReference type="SAM" id="Phobius"/>
    </source>
</evidence>
<feature type="transmembrane region" description="Helical" evidence="1">
    <location>
        <begin position="101"/>
        <end position="122"/>
    </location>
</feature>
<dbReference type="EMBL" id="CP021084">
    <property type="protein sequence ID" value="ASN83388.1"/>
    <property type="molecule type" value="Genomic_DNA"/>
</dbReference>
<gene>
    <name evidence="2" type="ORF">DFI_19515</name>
</gene>
<dbReference type="AlphaFoldDB" id="A0A221T3A1"/>
<keyword evidence="2" id="KW-0614">Plasmid</keyword>
<accession>A0A221T3A1</accession>
<keyword evidence="1" id="KW-1133">Transmembrane helix</keyword>
<evidence type="ECO:0000313" key="2">
    <source>
        <dbReference type="EMBL" id="ASN83388.1"/>
    </source>
</evidence>
<organism evidence="2 3">
    <name type="scientific">Deinococcus ficus</name>
    <dbReference type="NCBI Taxonomy" id="317577"/>
    <lineage>
        <taxon>Bacteria</taxon>
        <taxon>Thermotogati</taxon>
        <taxon>Deinococcota</taxon>
        <taxon>Deinococci</taxon>
        <taxon>Deinococcales</taxon>
        <taxon>Deinococcaceae</taxon>
        <taxon>Deinococcus</taxon>
    </lineage>
</organism>
<keyword evidence="1" id="KW-0472">Membrane</keyword>
<sequence>MFLSAYQSRVESRGAAFGLMILQGIGTGLAGAAVGAGYGLWRHGPEMSDLLKGVDLVGMILCLLSAYLMYGAYLTNKVEVGAYARLGQHQHVRMTSMPIRLPVTVLLGGMICQGIVLALYGLK</sequence>
<feature type="transmembrane region" description="Helical" evidence="1">
    <location>
        <begin position="20"/>
        <end position="41"/>
    </location>
</feature>
<proteinExistence type="predicted"/>
<evidence type="ECO:0008006" key="4">
    <source>
        <dbReference type="Google" id="ProtNLM"/>
    </source>
</evidence>
<name>A0A221T3A1_9DEIO</name>
<keyword evidence="1" id="KW-0812">Transmembrane</keyword>
<evidence type="ECO:0000313" key="3">
    <source>
        <dbReference type="Proteomes" id="UP000259030"/>
    </source>
</evidence>
<reference evidence="2 3" key="1">
    <citation type="submission" date="2017-05" db="EMBL/GenBank/DDBJ databases">
        <title>The complete genome sequence of Deinococcus ficus isolated from the rhizosphere of the Ficus religiosa L. in Taiwan.</title>
        <authorList>
            <person name="Wu K.-M."/>
            <person name="Liao T.-L."/>
            <person name="Liu Y.-M."/>
            <person name="Young C.-C."/>
            <person name="Tsai S.-F."/>
        </authorList>
    </citation>
    <scope>NUCLEOTIDE SEQUENCE [LARGE SCALE GENOMIC DNA]</scope>
    <source>
        <strain evidence="2 3">CC-FR2-10</strain>
        <plasmid evidence="3">pdfi3</plasmid>
    </source>
</reference>
<geneLocation type="plasmid" evidence="3">
    <name>pdfi3</name>
</geneLocation>
<dbReference type="KEGG" id="dfc:DFI_19515"/>
<protein>
    <recommendedName>
        <fullName evidence="4">Major facilitator superfamily (MFS) profile domain-containing protein</fullName>
    </recommendedName>
</protein>